<name>A0A813FZA3_POLGL</name>
<evidence type="ECO:0000256" key="2">
    <source>
        <dbReference type="ARBA" id="ARBA00022679"/>
    </source>
</evidence>
<dbReference type="EMBL" id="CAJNNV010026168">
    <property type="protein sequence ID" value="CAE8617471.1"/>
    <property type="molecule type" value="Genomic_DNA"/>
</dbReference>
<protein>
    <recommendedName>
        <fullName evidence="6">Glucuronosyltransferase</fullName>
    </recommendedName>
</protein>
<keyword evidence="2" id="KW-0808">Transferase</keyword>
<feature type="non-terminal residue" evidence="4">
    <location>
        <position position="217"/>
    </location>
</feature>
<dbReference type="InterPro" id="IPR050271">
    <property type="entry name" value="UDP-glycosyltransferase"/>
</dbReference>
<evidence type="ECO:0008006" key="6">
    <source>
        <dbReference type="Google" id="ProtNLM"/>
    </source>
</evidence>
<keyword evidence="1" id="KW-0328">Glycosyltransferase</keyword>
<dbReference type="CDD" id="cd03784">
    <property type="entry name" value="GT1_Gtf-like"/>
    <property type="match status" value="1"/>
</dbReference>
<proteinExistence type="predicted"/>
<dbReference type="OMA" id="VQEALYF"/>
<keyword evidence="5" id="KW-1185">Reference proteome</keyword>
<dbReference type="PANTHER" id="PTHR48043">
    <property type="entry name" value="EG:EG0003.4 PROTEIN-RELATED"/>
    <property type="match status" value="1"/>
</dbReference>
<reference evidence="4" key="1">
    <citation type="submission" date="2021-02" db="EMBL/GenBank/DDBJ databases">
        <authorList>
            <person name="Dougan E. K."/>
            <person name="Rhodes N."/>
            <person name="Thang M."/>
            <person name="Chan C."/>
        </authorList>
    </citation>
    <scope>NUCLEOTIDE SEQUENCE</scope>
</reference>
<dbReference type="Gene3D" id="3.40.50.2000">
    <property type="entry name" value="Glycogen Phosphorylase B"/>
    <property type="match status" value="2"/>
</dbReference>
<evidence type="ECO:0000313" key="5">
    <source>
        <dbReference type="Proteomes" id="UP000654075"/>
    </source>
</evidence>
<evidence type="ECO:0000256" key="3">
    <source>
        <dbReference type="SAM" id="MobiDB-lite"/>
    </source>
</evidence>
<dbReference type="Proteomes" id="UP000654075">
    <property type="component" value="Unassembled WGS sequence"/>
</dbReference>
<dbReference type="InterPro" id="IPR002213">
    <property type="entry name" value="UDP_glucos_trans"/>
</dbReference>
<dbReference type="PANTHER" id="PTHR48043:SF145">
    <property type="entry name" value="FI06409P-RELATED"/>
    <property type="match status" value="1"/>
</dbReference>
<dbReference type="OrthoDB" id="437172at2759"/>
<evidence type="ECO:0000313" key="4">
    <source>
        <dbReference type="EMBL" id="CAE8617471.1"/>
    </source>
</evidence>
<dbReference type="AlphaFoldDB" id="A0A813FZA3"/>
<organism evidence="4 5">
    <name type="scientific">Polarella glacialis</name>
    <name type="common">Dinoflagellate</name>
    <dbReference type="NCBI Taxonomy" id="89957"/>
    <lineage>
        <taxon>Eukaryota</taxon>
        <taxon>Sar</taxon>
        <taxon>Alveolata</taxon>
        <taxon>Dinophyceae</taxon>
        <taxon>Suessiales</taxon>
        <taxon>Suessiaceae</taxon>
        <taxon>Polarella</taxon>
    </lineage>
</organism>
<dbReference type="Pfam" id="PF00201">
    <property type="entry name" value="UDPGT"/>
    <property type="match status" value="1"/>
</dbReference>
<dbReference type="GO" id="GO:0008194">
    <property type="term" value="F:UDP-glycosyltransferase activity"/>
    <property type="evidence" value="ECO:0007669"/>
    <property type="project" value="InterPro"/>
</dbReference>
<comment type="caution">
    <text evidence="4">The sequence shown here is derived from an EMBL/GenBank/DDBJ whole genome shotgun (WGS) entry which is preliminary data.</text>
</comment>
<evidence type="ECO:0000256" key="1">
    <source>
        <dbReference type="ARBA" id="ARBA00022676"/>
    </source>
</evidence>
<sequence length="217" mass="22504">ASEEEIEAQLRAVVDESASEGHSAALPANVLFAPRVPQLSVLASGRIAAFVTHCGLNSVHEALHFGVPMIGMPFVGDQQVTARLIVEKGAGLRVSVPALSAELFQEAVQKIVASLPEFREAARSIGSLGRRAGGVRAAANALESAADHGVMHLQTIADLNPEAARTKDVLLAILGVPTLLVLLWRWGAPSPPPSVDAGETGPGCAPAPSQAARKKRA</sequence>
<dbReference type="SUPFAM" id="SSF53756">
    <property type="entry name" value="UDP-Glycosyltransferase/glycogen phosphorylase"/>
    <property type="match status" value="1"/>
</dbReference>
<feature type="region of interest" description="Disordered" evidence="3">
    <location>
        <begin position="191"/>
        <end position="217"/>
    </location>
</feature>
<gene>
    <name evidence="4" type="ORF">PGLA1383_LOCUS35132</name>
</gene>
<accession>A0A813FZA3</accession>